<dbReference type="SUPFAM" id="SSF158702">
    <property type="entry name" value="Sec63 N-terminal domain-like"/>
    <property type="match status" value="1"/>
</dbReference>
<keyword evidence="4" id="KW-0067">ATP-binding</keyword>
<dbReference type="Gene3D" id="2.60.40.150">
    <property type="entry name" value="C2 domain"/>
    <property type="match status" value="1"/>
</dbReference>
<evidence type="ECO:0000256" key="3">
    <source>
        <dbReference type="ARBA" id="ARBA00022806"/>
    </source>
</evidence>
<dbReference type="SUPFAM" id="SSF52540">
    <property type="entry name" value="P-loop containing nucleoside triphosphate hydrolases"/>
    <property type="match status" value="2"/>
</dbReference>
<evidence type="ECO:0000256" key="4">
    <source>
        <dbReference type="ARBA" id="ARBA00022840"/>
    </source>
</evidence>
<dbReference type="SMART" id="SM00973">
    <property type="entry name" value="Sec63"/>
    <property type="match status" value="1"/>
</dbReference>
<dbReference type="PROSITE" id="PS51192">
    <property type="entry name" value="HELICASE_ATP_BIND_1"/>
    <property type="match status" value="1"/>
</dbReference>
<organism evidence="7 8">
    <name type="scientific">Citrus sinensis</name>
    <name type="common">Sweet orange</name>
    <name type="synonym">Citrus aurantium var. sinensis</name>
    <dbReference type="NCBI Taxonomy" id="2711"/>
    <lineage>
        <taxon>Eukaryota</taxon>
        <taxon>Viridiplantae</taxon>
        <taxon>Streptophyta</taxon>
        <taxon>Embryophyta</taxon>
        <taxon>Tracheophyta</taxon>
        <taxon>Spermatophyta</taxon>
        <taxon>Magnoliopsida</taxon>
        <taxon>eudicotyledons</taxon>
        <taxon>Gunneridae</taxon>
        <taxon>Pentapetalae</taxon>
        <taxon>rosids</taxon>
        <taxon>malvids</taxon>
        <taxon>Sapindales</taxon>
        <taxon>Rutaceae</taxon>
        <taxon>Aurantioideae</taxon>
        <taxon>Citrus</taxon>
    </lineage>
</organism>
<evidence type="ECO:0000256" key="1">
    <source>
        <dbReference type="ARBA" id="ARBA00022741"/>
    </source>
</evidence>
<dbReference type="GO" id="GO:0004386">
    <property type="term" value="F:helicase activity"/>
    <property type="evidence" value="ECO:0007669"/>
    <property type="project" value="UniProtKB-KW"/>
</dbReference>
<evidence type="ECO:0000256" key="2">
    <source>
        <dbReference type="ARBA" id="ARBA00022801"/>
    </source>
</evidence>
<dbReference type="CDD" id="cd18795">
    <property type="entry name" value="SF2_C_Ski2"/>
    <property type="match status" value="1"/>
</dbReference>
<dbReference type="PANTHER" id="PTHR47961:SF13">
    <property type="entry name" value="ACTIVATING SIGNAL COINTEGRATOR 1 COMPLEX SUBUNIT 3"/>
    <property type="match status" value="1"/>
</dbReference>
<keyword evidence="1" id="KW-0547">Nucleotide-binding</keyword>
<dbReference type="FunFam" id="2.60.40.150:FF:000004">
    <property type="entry name" value="RNA helicase, activating signal cointegrator 1"/>
    <property type="match status" value="1"/>
</dbReference>
<dbReference type="InterPro" id="IPR014001">
    <property type="entry name" value="Helicase_ATP-bd"/>
</dbReference>
<feature type="domain" description="Helicase ATP-binding" evidence="5">
    <location>
        <begin position="698"/>
        <end position="829"/>
    </location>
</feature>
<dbReference type="PANTHER" id="PTHR47961">
    <property type="entry name" value="DNA POLYMERASE THETA, PUTATIVE (AFU_ORTHOLOGUE AFUA_1G05260)-RELATED"/>
    <property type="match status" value="1"/>
</dbReference>
<dbReference type="InterPro" id="IPR004179">
    <property type="entry name" value="Sec63-dom"/>
</dbReference>
<evidence type="ECO:0008006" key="9">
    <source>
        <dbReference type="Google" id="ProtNLM"/>
    </source>
</evidence>
<dbReference type="InterPro" id="IPR035892">
    <property type="entry name" value="C2_domain_sf"/>
</dbReference>
<evidence type="ECO:0000259" key="6">
    <source>
        <dbReference type="PROSITE" id="PS51194"/>
    </source>
</evidence>
<sequence>VESTQRMIRIVGLSATLPNYLEVAQFLRVNPEMGLFFFDSSYRPIPLAQQYIGISEPNFAARNELLSEICYKKVVDSLRQGHQAMVFVHSRKDTVKTAQKLVDLARRYEDLEVFNNDTHPQLSLIKKDVMKSRNKDLIELFGLAVGVHHAGMLRSDRGLTERLFSEGLLKVLVCTATLAWGVNLPAHTVVIKGTQLYDPKAGGWRDLGMLDIFGRAGRPQFDRSGEGIIITSHDKLAYYLRLLTSQLPIESQFISSLKDNLNAEVALGTVTNVKEACAWLGYTYLSIRMKLNPLAYGIGWDEVIADPSLSLKQRALVTDAARALDKAKMMRFDEKSGNFYCTELGRIASHFYIQYSSVETYNEMLRRHMNDSEVIEMVSHSSEFENIVVRDEEQNELETLVQTLCPVEVKGGPSNKHGKISILIQLYISRGWIDTFSLVSDAAYISASLARIMRALFETCLRRGWCEMSLFMLEYCKAVDRQIWPHQHPLRQFDKELPAEILRKLEERGADLDRLQEMEEKDIGALIRYTPGGRLVKQYLGYFPSIQLSATVSPITRTVLKIGLAITPEFTWKDHFHGAAQRWWIIVQDSESDHIYHSELFTLTKRMARGETQKLSFTVPIFEPHPPQYYIRAVSDSWLHAEAFYCISFHNLALPQARTSHTELLDLKPLPVTALGNNIYEALYNFSHFNPIQTQIFHILYHTDNNVLLGAPTGSGKTISAELAMLHLFNTQSDMKVVYIAPLKAIVRERMNDWKDRLVSQLGKEMVEMTGDYTPDLMALLSADIIISTPEKWDGISRNWHSRNYVKKVGLMILDEIHLLGAERGPILE</sequence>
<evidence type="ECO:0000259" key="5">
    <source>
        <dbReference type="PROSITE" id="PS51192"/>
    </source>
</evidence>
<dbReference type="GO" id="GO:0005524">
    <property type="term" value="F:ATP binding"/>
    <property type="evidence" value="ECO:0007669"/>
    <property type="project" value="UniProtKB-KW"/>
</dbReference>
<dbReference type="Pfam" id="PF02889">
    <property type="entry name" value="Sec63"/>
    <property type="match status" value="1"/>
</dbReference>
<dbReference type="EMBL" id="KK784994">
    <property type="protein sequence ID" value="KDO54637.1"/>
    <property type="molecule type" value="Genomic_DNA"/>
</dbReference>
<dbReference type="Proteomes" id="UP000027120">
    <property type="component" value="Unassembled WGS sequence"/>
</dbReference>
<keyword evidence="2" id="KW-0378">Hydrolase</keyword>
<dbReference type="PaxDb" id="2711-XP_006477728.1"/>
<dbReference type="Gene3D" id="1.10.150.20">
    <property type="entry name" value="5' to 3' exonuclease, C-terminal subdomain"/>
    <property type="match status" value="1"/>
</dbReference>
<dbReference type="Pfam" id="PF00270">
    <property type="entry name" value="DEAD"/>
    <property type="match status" value="1"/>
</dbReference>
<proteinExistence type="predicted"/>
<dbReference type="STRING" id="2711.A0A067ETU9"/>
<feature type="domain" description="Helicase C-terminal" evidence="6">
    <location>
        <begin position="70"/>
        <end position="265"/>
    </location>
</feature>
<feature type="non-terminal residue" evidence="7">
    <location>
        <position position="1"/>
    </location>
</feature>
<protein>
    <recommendedName>
        <fullName evidence="9">Helicase ATP-binding domain-containing protein</fullName>
    </recommendedName>
</protein>
<dbReference type="AlphaFoldDB" id="A0A067ETU9"/>
<keyword evidence="3" id="KW-0347">Helicase</keyword>
<dbReference type="InterPro" id="IPR036390">
    <property type="entry name" value="WH_DNA-bd_sf"/>
</dbReference>
<dbReference type="GO" id="GO:0016787">
    <property type="term" value="F:hydrolase activity"/>
    <property type="evidence" value="ECO:0007669"/>
    <property type="project" value="UniProtKB-KW"/>
</dbReference>
<dbReference type="FunFam" id="1.10.150.20:FF:000004">
    <property type="entry name" value="U5 small nuclear ribonucleoprotein helicase"/>
    <property type="match status" value="1"/>
</dbReference>
<dbReference type="InterPro" id="IPR050474">
    <property type="entry name" value="Hel308_SKI2-like"/>
</dbReference>
<gene>
    <name evidence="7" type="ORF">CISIN_1g0431901mg</name>
</gene>
<accession>A0A067ETU9</accession>
<dbReference type="InterPro" id="IPR036388">
    <property type="entry name" value="WH-like_DNA-bd_sf"/>
</dbReference>
<dbReference type="eggNOG" id="KOG0952">
    <property type="taxonomic scope" value="Eukaryota"/>
</dbReference>
<dbReference type="InterPro" id="IPR057842">
    <property type="entry name" value="WH_MER3"/>
</dbReference>
<dbReference type="Gene3D" id="1.10.3380.10">
    <property type="entry name" value="Sec63 N-terminal domain-like domain"/>
    <property type="match status" value="1"/>
</dbReference>
<dbReference type="InterPro" id="IPR001650">
    <property type="entry name" value="Helicase_C-like"/>
</dbReference>
<dbReference type="Gene3D" id="3.40.50.300">
    <property type="entry name" value="P-loop containing nucleotide triphosphate hydrolases"/>
    <property type="match status" value="3"/>
</dbReference>
<dbReference type="Pfam" id="PF23445">
    <property type="entry name" value="WHD_SNRNP200"/>
    <property type="match status" value="1"/>
</dbReference>
<reference evidence="7 8" key="1">
    <citation type="submission" date="2014-04" db="EMBL/GenBank/DDBJ databases">
        <authorList>
            <consortium name="International Citrus Genome Consortium"/>
            <person name="Gmitter F."/>
            <person name="Chen C."/>
            <person name="Farmerie W."/>
            <person name="Harkins T."/>
            <person name="Desany B."/>
            <person name="Mohiuddin M."/>
            <person name="Kodira C."/>
            <person name="Borodovsky M."/>
            <person name="Lomsadze A."/>
            <person name="Burns P."/>
            <person name="Jenkins J."/>
            <person name="Prochnik S."/>
            <person name="Shu S."/>
            <person name="Chapman J."/>
            <person name="Pitluck S."/>
            <person name="Schmutz J."/>
            <person name="Rokhsar D."/>
        </authorList>
    </citation>
    <scope>NUCLEOTIDE SEQUENCE</scope>
</reference>
<dbReference type="Gene3D" id="1.10.10.10">
    <property type="entry name" value="Winged helix-like DNA-binding domain superfamily/Winged helix DNA-binding domain"/>
    <property type="match status" value="1"/>
</dbReference>
<dbReference type="FunFam" id="1.10.3380.10:FF:000001">
    <property type="entry name" value="U5 small nuclear ribonucleoprotein helicase"/>
    <property type="match status" value="1"/>
</dbReference>
<dbReference type="InterPro" id="IPR027417">
    <property type="entry name" value="P-loop_NTPase"/>
</dbReference>
<dbReference type="PROSITE" id="PS51194">
    <property type="entry name" value="HELICASE_CTER"/>
    <property type="match status" value="1"/>
</dbReference>
<name>A0A067ETU9_CITSI</name>
<dbReference type="FunFam" id="3.40.50.300:FF:004726">
    <property type="entry name" value="Uncharacterized protein"/>
    <property type="match status" value="1"/>
</dbReference>
<feature type="non-terminal residue" evidence="7">
    <location>
        <position position="829"/>
    </location>
</feature>
<dbReference type="GO" id="GO:0003676">
    <property type="term" value="F:nucleic acid binding"/>
    <property type="evidence" value="ECO:0007669"/>
    <property type="project" value="InterPro"/>
</dbReference>
<dbReference type="SUPFAM" id="SSF46785">
    <property type="entry name" value="Winged helix' DNA-binding domain"/>
    <property type="match status" value="1"/>
</dbReference>
<evidence type="ECO:0000313" key="8">
    <source>
        <dbReference type="Proteomes" id="UP000027120"/>
    </source>
</evidence>
<dbReference type="SMART" id="SM00487">
    <property type="entry name" value="DEXDc"/>
    <property type="match status" value="1"/>
</dbReference>
<dbReference type="Pfam" id="PF00271">
    <property type="entry name" value="Helicase_C"/>
    <property type="match status" value="1"/>
</dbReference>
<dbReference type="InterPro" id="IPR011545">
    <property type="entry name" value="DEAD/DEAH_box_helicase_dom"/>
</dbReference>
<dbReference type="SMART" id="SM00490">
    <property type="entry name" value="HELICc"/>
    <property type="match status" value="1"/>
</dbReference>
<evidence type="ECO:0000313" key="7">
    <source>
        <dbReference type="EMBL" id="KDO54637.1"/>
    </source>
</evidence>
<dbReference type="FunFam" id="1.10.10.10:FF:000024">
    <property type="entry name" value="U5 small nuclear ribonucleoprotein helicase"/>
    <property type="match status" value="1"/>
</dbReference>
<keyword evidence="8" id="KW-1185">Reference proteome</keyword>